<proteinExistence type="predicted"/>
<dbReference type="PROSITE" id="PS51257">
    <property type="entry name" value="PROKAR_LIPOPROTEIN"/>
    <property type="match status" value="1"/>
</dbReference>
<dbReference type="Pfam" id="PF13442">
    <property type="entry name" value="Cytochrome_CBB3"/>
    <property type="match status" value="1"/>
</dbReference>
<dbReference type="Proteomes" id="UP000237968">
    <property type="component" value="Unassembled WGS sequence"/>
</dbReference>
<keyword evidence="2 4" id="KW-0479">Metal-binding</keyword>
<keyword evidence="7" id="KW-1185">Reference proteome</keyword>
<dbReference type="RefSeq" id="WP_106391590.1">
    <property type="nucleotide sequence ID" value="NZ_PVNK01000114.1"/>
</dbReference>
<evidence type="ECO:0000256" key="1">
    <source>
        <dbReference type="ARBA" id="ARBA00022617"/>
    </source>
</evidence>
<gene>
    <name evidence="6" type="ORF">ENSA5_21630</name>
</gene>
<keyword evidence="1 4" id="KW-0349">Heme</keyword>
<dbReference type="GO" id="GO:0009055">
    <property type="term" value="F:electron transfer activity"/>
    <property type="evidence" value="ECO:0007669"/>
    <property type="project" value="InterPro"/>
</dbReference>
<evidence type="ECO:0000256" key="3">
    <source>
        <dbReference type="ARBA" id="ARBA00023004"/>
    </source>
</evidence>
<dbReference type="InterPro" id="IPR036909">
    <property type="entry name" value="Cyt_c-like_dom_sf"/>
</dbReference>
<keyword evidence="3 4" id="KW-0408">Iron</keyword>
<reference evidence="6 7" key="1">
    <citation type="submission" date="2018-03" db="EMBL/GenBank/DDBJ databases">
        <title>Draft Genome Sequences of the Obligatory Marine Myxobacteria Enhygromyxa salina SWB005.</title>
        <authorList>
            <person name="Poehlein A."/>
            <person name="Moghaddam J.A."/>
            <person name="Harms H."/>
            <person name="Alanjari M."/>
            <person name="Koenig G.M."/>
            <person name="Daniel R."/>
            <person name="Schaeberle T.F."/>
        </authorList>
    </citation>
    <scope>NUCLEOTIDE SEQUENCE [LARGE SCALE GENOMIC DNA]</scope>
    <source>
        <strain evidence="6 7">SWB005</strain>
    </source>
</reference>
<evidence type="ECO:0000313" key="7">
    <source>
        <dbReference type="Proteomes" id="UP000237968"/>
    </source>
</evidence>
<evidence type="ECO:0000259" key="5">
    <source>
        <dbReference type="PROSITE" id="PS51007"/>
    </source>
</evidence>
<dbReference type="PROSITE" id="PS51007">
    <property type="entry name" value="CYTC"/>
    <property type="match status" value="1"/>
</dbReference>
<evidence type="ECO:0000256" key="2">
    <source>
        <dbReference type="ARBA" id="ARBA00022723"/>
    </source>
</evidence>
<dbReference type="SUPFAM" id="SSF46626">
    <property type="entry name" value="Cytochrome c"/>
    <property type="match status" value="1"/>
</dbReference>
<sequence>MSRTLALCFVFVGLTTACGGDKGSDANAAAVAEAEKVWQERCVTCHGADGSGNGPGAAALEVKPRSFKDPTWQSSVDNERIKKVIVEGGASVGLNAAMAPNPDLKDKPAVQEELAKKVRKLAQ</sequence>
<dbReference type="Gene3D" id="1.10.760.10">
    <property type="entry name" value="Cytochrome c-like domain"/>
    <property type="match status" value="1"/>
</dbReference>
<evidence type="ECO:0000256" key="4">
    <source>
        <dbReference type="PROSITE-ProRule" id="PRU00433"/>
    </source>
</evidence>
<dbReference type="GO" id="GO:0046872">
    <property type="term" value="F:metal ion binding"/>
    <property type="evidence" value="ECO:0007669"/>
    <property type="project" value="UniProtKB-KW"/>
</dbReference>
<dbReference type="InterPro" id="IPR009056">
    <property type="entry name" value="Cyt_c-like_dom"/>
</dbReference>
<dbReference type="AlphaFoldDB" id="A0A2S9YBL6"/>
<name>A0A2S9YBL6_9BACT</name>
<comment type="caution">
    <text evidence="6">The sequence shown here is derived from an EMBL/GenBank/DDBJ whole genome shotgun (WGS) entry which is preliminary data.</text>
</comment>
<accession>A0A2S9YBL6</accession>
<dbReference type="EMBL" id="PVNK01000114">
    <property type="protein sequence ID" value="PRQ02518.1"/>
    <property type="molecule type" value="Genomic_DNA"/>
</dbReference>
<organism evidence="6 7">
    <name type="scientific">Enhygromyxa salina</name>
    <dbReference type="NCBI Taxonomy" id="215803"/>
    <lineage>
        <taxon>Bacteria</taxon>
        <taxon>Pseudomonadati</taxon>
        <taxon>Myxococcota</taxon>
        <taxon>Polyangia</taxon>
        <taxon>Nannocystales</taxon>
        <taxon>Nannocystaceae</taxon>
        <taxon>Enhygromyxa</taxon>
    </lineage>
</organism>
<evidence type="ECO:0000313" key="6">
    <source>
        <dbReference type="EMBL" id="PRQ02518.1"/>
    </source>
</evidence>
<dbReference type="OrthoDB" id="9809720at2"/>
<protein>
    <recommendedName>
        <fullName evidence="5">Cytochrome c domain-containing protein</fullName>
    </recommendedName>
</protein>
<feature type="domain" description="Cytochrome c" evidence="5">
    <location>
        <begin position="29"/>
        <end position="122"/>
    </location>
</feature>
<dbReference type="GO" id="GO:0020037">
    <property type="term" value="F:heme binding"/>
    <property type="evidence" value="ECO:0007669"/>
    <property type="project" value="InterPro"/>
</dbReference>